<evidence type="ECO:0000313" key="2">
    <source>
        <dbReference type="Proteomes" id="UP001396334"/>
    </source>
</evidence>
<reference evidence="1 2" key="1">
    <citation type="journal article" date="2024" name="G3 (Bethesda)">
        <title>Genome assembly of Hibiscus sabdariffa L. provides insights into metabolisms of medicinal natural products.</title>
        <authorList>
            <person name="Kim T."/>
        </authorList>
    </citation>
    <scope>NUCLEOTIDE SEQUENCE [LARGE SCALE GENOMIC DNA]</scope>
    <source>
        <strain evidence="1">TK-2024</strain>
        <tissue evidence="1">Old leaves</tissue>
    </source>
</reference>
<keyword evidence="2" id="KW-1185">Reference proteome</keyword>
<proteinExistence type="predicted"/>
<organism evidence="1 2">
    <name type="scientific">Hibiscus sabdariffa</name>
    <name type="common">roselle</name>
    <dbReference type="NCBI Taxonomy" id="183260"/>
    <lineage>
        <taxon>Eukaryota</taxon>
        <taxon>Viridiplantae</taxon>
        <taxon>Streptophyta</taxon>
        <taxon>Embryophyta</taxon>
        <taxon>Tracheophyta</taxon>
        <taxon>Spermatophyta</taxon>
        <taxon>Magnoliopsida</taxon>
        <taxon>eudicotyledons</taxon>
        <taxon>Gunneridae</taxon>
        <taxon>Pentapetalae</taxon>
        <taxon>rosids</taxon>
        <taxon>malvids</taxon>
        <taxon>Malvales</taxon>
        <taxon>Malvaceae</taxon>
        <taxon>Malvoideae</taxon>
        <taxon>Hibiscus</taxon>
    </lineage>
</organism>
<evidence type="ECO:0000313" key="1">
    <source>
        <dbReference type="EMBL" id="KAK9029017.1"/>
    </source>
</evidence>
<protein>
    <submittedName>
        <fullName evidence="1">Uncharacterized protein</fullName>
    </submittedName>
</protein>
<dbReference type="Proteomes" id="UP001396334">
    <property type="component" value="Unassembled WGS sequence"/>
</dbReference>
<sequence>MNVVVWEYYPGNSLKEDHYNSGEYCNVKNDEAIAHTEEEELQVSGYPRDCVNLFVVEWRMGKKKRWRIAFVNIQFFLRESNLQRSFMIRHWYNAL</sequence>
<name>A0ABR2SVP7_9ROSI</name>
<accession>A0ABR2SVP7</accession>
<comment type="caution">
    <text evidence="1">The sequence shown here is derived from an EMBL/GenBank/DDBJ whole genome shotgun (WGS) entry which is preliminary data.</text>
</comment>
<gene>
    <name evidence="1" type="ORF">V6N11_026146</name>
</gene>
<dbReference type="EMBL" id="JBBPBN010000011">
    <property type="protein sequence ID" value="KAK9029017.1"/>
    <property type="molecule type" value="Genomic_DNA"/>
</dbReference>